<name>A0AA86NXJ6_9EUKA</name>
<dbReference type="AlphaFoldDB" id="A0AA86NXJ6"/>
<dbReference type="InterPro" id="IPR001005">
    <property type="entry name" value="SANT/Myb"/>
</dbReference>
<dbReference type="CDD" id="cd00167">
    <property type="entry name" value="SANT"/>
    <property type="match status" value="1"/>
</dbReference>
<evidence type="ECO:0000313" key="2">
    <source>
        <dbReference type="EMBL" id="CAI9927863.1"/>
    </source>
</evidence>
<dbReference type="SUPFAM" id="SSF46689">
    <property type="entry name" value="Homeodomain-like"/>
    <property type="match status" value="1"/>
</dbReference>
<accession>A0AA86NXJ6</accession>
<protein>
    <submittedName>
        <fullName evidence="2">Myb domain</fullName>
    </submittedName>
</protein>
<gene>
    <name evidence="2" type="ORF">HINF_LOCUS15508</name>
    <name evidence="3" type="ORF">HINF_LOCUS3318</name>
</gene>
<dbReference type="Pfam" id="PF15963">
    <property type="entry name" value="Myb_DNA-bind_7"/>
    <property type="match status" value="1"/>
</dbReference>
<proteinExistence type="predicted"/>
<keyword evidence="4" id="KW-1185">Reference proteome</keyword>
<dbReference type="InterPro" id="IPR039467">
    <property type="entry name" value="TFIIIB_B''_Myb"/>
</dbReference>
<sequence length="234" mass="27531">MLTKTFGELIQDNKSKLRIFSQNYRKSRSKEMEERNTQYEKELHDIAHEDLTETNNDLMGIFVDDTLQEYDSQHAVDKNRYKAFNTTRGINYSSRGKTQKIREDKLKTLKQQNRTGAAHAELRISNVWTQSENKTFFEVATALGCDCKLIAQFLPHKTEQQIKTHINHCRRTKFAELMQYQNGNININEIVKNVEQNREREKKRITMHDIDFSGFEIQKQDDNDEVLQALGNLI</sequence>
<dbReference type="Proteomes" id="UP001642409">
    <property type="component" value="Unassembled WGS sequence"/>
</dbReference>
<organism evidence="2">
    <name type="scientific">Hexamita inflata</name>
    <dbReference type="NCBI Taxonomy" id="28002"/>
    <lineage>
        <taxon>Eukaryota</taxon>
        <taxon>Metamonada</taxon>
        <taxon>Diplomonadida</taxon>
        <taxon>Hexamitidae</taxon>
        <taxon>Hexamitinae</taxon>
        <taxon>Hexamita</taxon>
    </lineage>
</organism>
<dbReference type="EMBL" id="CAXDID020000006">
    <property type="protein sequence ID" value="CAL5975410.1"/>
    <property type="molecule type" value="Genomic_DNA"/>
</dbReference>
<feature type="domain" description="Transcription factor TFIIIB component B'' Myb" evidence="1">
    <location>
        <begin position="126"/>
        <end position="202"/>
    </location>
</feature>
<dbReference type="InterPro" id="IPR009057">
    <property type="entry name" value="Homeodomain-like_sf"/>
</dbReference>
<reference evidence="3 4" key="2">
    <citation type="submission" date="2024-07" db="EMBL/GenBank/DDBJ databases">
        <authorList>
            <person name="Akdeniz Z."/>
        </authorList>
    </citation>
    <scope>NUCLEOTIDE SEQUENCE [LARGE SCALE GENOMIC DNA]</scope>
</reference>
<evidence type="ECO:0000313" key="4">
    <source>
        <dbReference type="Proteomes" id="UP001642409"/>
    </source>
</evidence>
<evidence type="ECO:0000259" key="1">
    <source>
        <dbReference type="Pfam" id="PF15963"/>
    </source>
</evidence>
<dbReference type="EMBL" id="CATOUU010000386">
    <property type="protein sequence ID" value="CAI9927863.1"/>
    <property type="molecule type" value="Genomic_DNA"/>
</dbReference>
<comment type="caution">
    <text evidence="2">The sequence shown here is derived from an EMBL/GenBank/DDBJ whole genome shotgun (WGS) entry which is preliminary data.</text>
</comment>
<reference evidence="2" key="1">
    <citation type="submission" date="2023-06" db="EMBL/GenBank/DDBJ databases">
        <authorList>
            <person name="Kurt Z."/>
        </authorList>
    </citation>
    <scope>NUCLEOTIDE SEQUENCE</scope>
</reference>
<evidence type="ECO:0000313" key="3">
    <source>
        <dbReference type="EMBL" id="CAL5975410.1"/>
    </source>
</evidence>
<dbReference type="Gene3D" id="1.10.10.60">
    <property type="entry name" value="Homeodomain-like"/>
    <property type="match status" value="1"/>
</dbReference>